<gene>
    <name evidence="1" type="ORF">GBAR_LOCUS3034</name>
</gene>
<evidence type="ECO:0000313" key="2">
    <source>
        <dbReference type="Proteomes" id="UP001174909"/>
    </source>
</evidence>
<dbReference type="InterPro" id="IPR010982">
    <property type="entry name" value="Lambda_DNA-bd_dom_sf"/>
</dbReference>
<dbReference type="GO" id="GO:0003677">
    <property type="term" value="F:DNA binding"/>
    <property type="evidence" value="ECO:0007669"/>
    <property type="project" value="InterPro"/>
</dbReference>
<dbReference type="Proteomes" id="UP001174909">
    <property type="component" value="Unassembled WGS sequence"/>
</dbReference>
<dbReference type="SUPFAM" id="SSF47413">
    <property type="entry name" value="lambda repressor-like DNA-binding domains"/>
    <property type="match status" value="1"/>
</dbReference>
<dbReference type="AlphaFoldDB" id="A0AA35R1R4"/>
<dbReference type="InterPro" id="IPR014057">
    <property type="entry name" value="HI1420"/>
</dbReference>
<dbReference type="PANTHER" id="PTHR40275:SF1">
    <property type="entry name" value="SSL7038 PROTEIN"/>
    <property type="match status" value="1"/>
</dbReference>
<dbReference type="CDD" id="cd00093">
    <property type="entry name" value="HTH_XRE"/>
    <property type="match status" value="1"/>
</dbReference>
<dbReference type="InterPro" id="IPR001387">
    <property type="entry name" value="Cro/C1-type_HTH"/>
</dbReference>
<protein>
    <submittedName>
        <fullName evidence="1">Uncharacterized protein HI_1420</fullName>
    </submittedName>
</protein>
<reference evidence="1" key="1">
    <citation type="submission" date="2023-03" db="EMBL/GenBank/DDBJ databases">
        <authorList>
            <person name="Steffen K."/>
            <person name="Cardenas P."/>
        </authorList>
    </citation>
    <scope>NUCLEOTIDE SEQUENCE</scope>
</reference>
<dbReference type="PANTHER" id="PTHR40275">
    <property type="entry name" value="SSL7038 PROTEIN"/>
    <property type="match status" value="1"/>
</dbReference>
<dbReference type="Gene3D" id="1.10.260.40">
    <property type="entry name" value="lambda repressor-like DNA-binding domains"/>
    <property type="match status" value="1"/>
</dbReference>
<dbReference type="NCBIfam" id="TIGR02684">
    <property type="entry name" value="dnstrm_HI1420"/>
    <property type="match status" value="1"/>
</dbReference>
<comment type="caution">
    <text evidence="1">The sequence shown here is derived from an EMBL/GenBank/DDBJ whole genome shotgun (WGS) entry which is preliminary data.</text>
</comment>
<proteinExistence type="predicted"/>
<evidence type="ECO:0000313" key="1">
    <source>
        <dbReference type="EMBL" id="CAI8000847.1"/>
    </source>
</evidence>
<accession>A0AA35R1R4</accession>
<keyword evidence="2" id="KW-1185">Reference proteome</keyword>
<dbReference type="EMBL" id="CASHTH010000420">
    <property type="protein sequence ID" value="CAI8000847.1"/>
    <property type="molecule type" value="Genomic_DNA"/>
</dbReference>
<name>A0AA35R1R4_GEOBA</name>
<sequence>MTERFTKWEVTEHLRTREDACLYLEACAEEDPGDGSLIRAALNDIARAGNMSRLARDVGMSREGLYKALSGDGNPTFATVVRITRALGMQLRFTA</sequence>
<dbReference type="Pfam" id="PF21716">
    <property type="entry name" value="dnstrm_HI1420"/>
    <property type="match status" value="1"/>
</dbReference>
<organism evidence="1 2">
    <name type="scientific">Geodia barretti</name>
    <name type="common">Barrett's horny sponge</name>
    <dbReference type="NCBI Taxonomy" id="519541"/>
    <lineage>
        <taxon>Eukaryota</taxon>
        <taxon>Metazoa</taxon>
        <taxon>Porifera</taxon>
        <taxon>Demospongiae</taxon>
        <taxon>Heteroscleromorpha</taxon>
        <taxon>Tetractinellida</taxon>
        <taxon>Astrophorina</taxon>
        <taxon>Geodiidae</taxon>
        <taxon>Geodia</taxon>
    </lineage>
</organism>